<dbReference type="EMBL" id="VDUW01000015">
    <property type="protein sequence ID" value="TXL58169.1"/>
    <property type="molecule type" value="Genomic_DNA"/>
</dbReference>
<proteinExistence type="predicted"/>
<keyword evidence="3 5" id="KW-0067">ATP-binding</keyword>
<dbReference type="RefSeq" id="WP_147670587.1">
    <property type="nucleotide sequence ID" value="NZ_VDUW01000015.1"/>
</dbReference>
<evidence type="ECO:0000313" key="5">
    <source>
        <dbReference type="EMBL" id="TXL58169.1"/>
    </source>
</evidence>
<dbReference type="GO" id="GO:0016887">
    <property type="term" value="F:ATP hydrolysis activity"/>
    <property type="evidence" value="ECO:0007669"/>
    <property type="project" value="InterPro"/>
</dbReference>
<reference evidence="5 6" key="1">
    <citation type="submission" date="2019-06" db="EMBL/GenBank/DDBJ databases">
        <title>Cerasibacillus sp. nov., isolated from maize field.</title>
        <authorList>
            <person name="Lin S.-Y."/>
            <person name="Tsai C.-F."/>
            <person name="Young C.-C."/>
        </authorList>
    </citation>
    <scope>NUCLEOTIDE SEQUENCE [LARGE SCALE GENOMIC DNA]</scope>
    <source>
        <strain evidence="5 6">CC-CFT480</strain>
    </source>
</reference>
<dbReference type="InterPro" id="IPR017871">
    <property type="entry name" value="ABC_transporter-like_CS"/>
</dbReference>
<dbReference type="Gene3D" id="3.40.50.300">
    <property type="entry name" value="P-loop containing nucleotide triphosphate hydrolases"/>
    <property type="match status" value="1"/>
</dbReference>
<dbReference type="PANTHER" id="PTHR42788">
    <property type="entry name" value="TAURINE IMPORT ATP-BINDING PROTEIN-RELATED"/>
    <property type="match status" value="1"/>
</dbReference>
<keyword evidence="2" id="KW-0547">Nucleotide-binding</keyword>
<dbReference type="AlphaFoldDB" id="A0A5C8NHG7"/>
<evidence type="ECO:0000313" key="6">
    <source>
        <dbReference type="Proteomes" id="UP000321574"/>
    </source>
</evidence>
<dbReference type="InterPro" id="IPR003439">
    <property type="entry name" value="ABC_transporter-like_ATP-bd"/>
</dbReference>
<dbReference type="PANTHER" id="PTHR42788:SF21">
    <property type="entry name" value="ABC TRANSPORTER ATP-BINDING PROTEIN"/>
    <property type="match status" value="1"/>
</dbReference>
<protein>
    <submittedName>
        <fullName evidence="5">ABC transporter ATP-binding protein</fullName>
    </submittedName>
</protein>
<dbReference type="CDD" id="cd03293">
    <property type="entry name" value="ABC_NrtD_SsuB_transporters"/>
    <property type="match status" value="1"/>
</dbReference>
<evidence type="ECO:0000256" key="3">
    <source>
        <dbReference type="ARBA" id="ARBA00022840"/>
    </source>
</evidence>
<dbReference type="InterPro" id="IPR027417">
    <property type="entry name" value="P-loop_NTPase"/>
</dbReference>
<dbReference type="GO" id="GO:0005524">
    <property type="term" value="F:ATP binding"/>
    <property type="evidence" value="ECO:0007669"/>
    <property type="project" value="UniProtKB-KW"/>
</dbReference>
<evidence type="ECO:0000256" key="2">
    <source>
        <dbReference type="ARBA" id="ARBA00022741"/>
    </source>
</evidence>
<accession>A0A5C8NHG7</accession>
<evidence type="ECO:0000256" key="1">
    <source>
        <dbReference type="ARBA" id="ARBA00022448"/>
    </source>
</evidence>
<comment type="caution">
    <text evidence="5">The sequence shown here is derived from an EMBL/GenBank/DDBJ whole genome shotgun (WGS) entry which is preliminary data.</text>
</comment>
<dbReference type="Pfam" id="PF00005">
    <property type="entry name" value="ABC_tran"/>
    <property type="match status" value="1"/>
</dbReference>
<keyword evidence="1" id="KW-0813">Transport</keyword>
<keyword evidence="6" id="KW-1185">Reference proteome</keyword>
<evidence type="ECO:0000259" key="4">
    <source>
        <dbReference type="PROSITE" id="PS50893"/>
    </source>
</evidence>
<dbReference type="InterPro" id="IPR050166">
    <property type="entry name" value="ABC_transporter_ATP-bind"/>
</dbReference>
<feature type="domain" description="ABC transporter" evidence="4">
    <location>
        <begin position="7"/>
        <end position="235"/>
    </location>
</feature>
<dbReference type="InterPro" id="IPR003593">
    <property type="entry name" value="AAA+_ATPase"/>
</dbReference>
<sequence length="256" mass="28909">MSFLSLKKVSHLYFTKDSYTRALADVSFSIAKGEFVSILGPSGCGKSTILSIIAGIIKQTEGKVLFEDQPITETDLRIGYMLQQDYLFPWKTIIDNVLLGPKVQGKNTKQTLNKALNILEEVGLPKLENEYPSSLSGGMRQRVALVRTLMTDPQILLLDEPFSALDYQTKLKLENLVSQLLKNYHKTAILVTHDIGEAISMSDRIIIMDANPGLISKIVEVPIELRHETPFFVRRHPKYQAIFDNIWKELNKDATE</sequence>
<dbReference type="SMART" id="SM00382">
    <property type="entry name" value="AAA"/>
    <property type="match status" value="1"/>
</dbReference>
<dbReference type="SUPFAM" id="SSF52540">
    <property type="entry name" value="P-loop containing nucleoside triphosphate hydrolases"/>
    <property type="match status" value="1"/>
</dbReference>
<dbReference type="OrthoDB" id="9802264at2"/>
<organism evidence="5 6">
    <name type="scientific">Cerasibacillus terrae</name>
    <dbReference type="NCBI Taxonomy" id="2498845"/>
    <lineage>
        <taxon>Bacteria</taxon>
        <taxon>Bacillati</taxon>
        <taxon>Bacillota</taxon>
        <taxon>Bacilli</taxon>
        <taxon>Bacillales</taxon>
        <taxon>Bacillaceae</taxon>
        <taxon>Cerasibacillus</taxon>
    </lineage>
</organism>
<dbReference type="Proteomes" id="UP000321574">
    <property type="component" value="Unassembled WGS sequence"/>
</dbReference>
<gene>
    <name evidence="5" type="ORF">FHP05_14490</name>
</gene>
<name>A0A5C8NHG7_9BACI</name>
<dbReference type="PROSITE" id="PS50893">
    <property type="entry name" value="ABC_TRANSPORTER_2"/>
    <property type="match status" value="1"/>
</dbReference>
<dbReference type="PROSITE" id="PS00211">
    <property type="entry name" value="ABC_TRANSPORTER_1"/>
    <property type="match status" value="1"/>
</dbReference>